<dbReference type="Pfam" id="PF03953">
    <property type="entry name" value="Tubulin_C"/>
    <property type="match status" value="1"/>
</dbReference>
<keyword evidence="1" id="KW-0547">Nucleotide-binding</keyword>
<keyword evidence="2" id="KW-0342">GTP-binding</keyword>
<evidence type="ECO:0000313" key="4">
    <source>
        <dbReference type="EMBL" id="WJZ97107.1"/>
    </source>
</evidence>
<dbReference type="InterPro" id="IPR039638">
    <property type="entry name" value="MED33A/B"/>
</dbReference>
<organism evidence="4 5">
    <name type="scientific">Vitis vinifera</name>
    <name type="common">Grape</name>
    <dbReference type="NCBI Taxonomy" id="29760"/>
    <lineage>
        <taxon>Eukaryota</taxon>
        <taxon>Viridiplantae</taxon>
        <taxon>Streptophyta</taxon>
        <taxon>Embryophyta</taxon>
        <taxon>Tracheophyta</taxon>
        <taxon>Spermatophyta</taxon>
        <taxon>Magnoliopsida</taxon>
        <taxon>eudicotyledons</taxon>
        <taxon>Gunneridae</taxon>
        <taxon>Pentapetalae</taxon>
        <taxon>rosids</taxon>
        <taxon>Vitales</taxon>
        <taxon>Vitaceae</taxon>
        <taxon>Viteae</taxon>
        <taxon>Vitis</taxon>
    </lineage>
</organism>
<protein>
    <recommendedName>
        <fullName evidence="3">Tubulin/FtsZ 2-layer sandwich domain-containing protein</fullName>
    </recommendedName>
</protein>
<dbReference type="Proteomes" id="UP001227230">
    <property type="component" value="Chromosome 10"/>
</dbReference>
<evidence type="ECO:0000256" key="2">
    <source>
        <dbReference type="ARBA" id="ARBA00023134"/>
    </source>
</evidence>
<evidence type="ECO:0000259" key="3">
    <source>
        <dbReference type="Pfam" id="PF03953"/>
    </source>
</evidence>
<dbReference type="PANTHER" id="PTHR33739:SF7">
    <property type="entry name" value="MEDIATOR OF RNA POLYMERASE II TRANSCRIPTION SUBUNIT 33B"/>
    <property type="match status" value="1"/>
</dbReference>
<evidence type="ECO:0000256" key="1">
    <source>
        <dbReference type="ARBA" id="ARBA00022741"/>
    </source>
</evidence>
<proteinExistence type="predicted"/>
<accession>A0ABY9CNP7</accession>
<dbReference type="InterPro" id="IPR018316">
    <property type="entry name" value="Tubulin/FtsZ_2-layer-sand-dom"/>
</dbReference>
<evidence type="ECO:0000313" key="5">
    <source>
        <dbReference type="Proteomes" id="UP001227230"/>
    </source>
</evidence>
<dbReference type="PANTHER" id="PTHR33739">
    <property type="entry name" value="OS07G0681500 PROTEIN"/>
    <property type="match status" value="1"/>
</dbReference>
<sequence length="259" mass="28396">MNFYDWKMAGAKHFAEAAIGTGSFDSSVDFASPLDGNGHWSHTAAITAGNNVIPVRMHRYDFGKASGMAPKFAYHEQLSAAEIANGAFKSSSMMAKYDPYHGKNMACCLKYRGDEVTKDASVVAATISPTFVLPWHGGDVRASVSAGFVGQVLELTKSAQEPNSDPLLWAVQLSSSLNSAGALLLSPKLAQLLVSPIYWANNVSIMWKFFKKAVSSKIAPSMLILALLSSTVIPNRRLYPMAYRLYMELLKRYTFFIYI</sequence>
<gene>
    <name evidence="4" type="ORF">VitviT2T_015739</name>
</gene>
<name>A0ABY9CNP7_VITVI</name>
<dbReference type="Gene3D" id="3.30.1330.20">
    <property type="entry name" value="Tubulin/FtsZ, C-terminal domain"/>
    <property type="match status" value="1"/>
</dbReference>
<dbReference type="SUPFAM" id="SSF55307">
    <property type="entry name" value="Tubulin C-terminal domain-like"/>
    <property type="match status" value="1"/>
</dbReference>
<keyword evidence="5" id="KW-1185">Reference proteome</keyword>
<reference evidence="4 5" key="1">
    <citation type="journal article" date="2023" name="Hortic Res">
        <title>The complete reference genome for grapevine (Vitis vinifera L.) genetics and breeding.</title>
        <authorList>
            <person name="Shi X."/>
            <person name="Cao S."/>
            <person name="Wang X."/>
            <person name="Huang S."/>
            <person name="Wang Y."/>
            <person name="Liu Z."/>
            <person name="Liu W."/>
            <person name="Leng X."/>
            <person name="Peng Y."/>
            <person name="Wang N."/>
            <person name="Wang Y."/>
            <person name="Ma Z."/>
            <person name="Xu X."/>
            <person name="Zhang F."/>
            <person name="Xue H."/>
            <person name="Zhong H."/>
            <person name="Wang Y."/>
            <person name="Zhang K."/>
            <person name="Velt A."/>
            <person name="Avia K."/>
            <person name="Holtgrawe D."/>
            <person name="Grimplet J."/>
            <person name="Matus J.T."/>
            <person name="Ware D."/>
            <person name="Wu X."/>
            <person name="Wang H."/>
            <person name="Liu C."/>
            <person name="Fang Y."/>
            <person name="Rustenholz C."/>
            <person name="Cheng Z."/>
            <person name="Xiao H."/>
            <person name="Zhou Y."/>
        </authorList>
    </citation>
    <scope>NUCLEOTIDE SEQUENCE [LARGE SCALE GENOMIC DNA]</scope>
    <source>
        <strain evidence="5">cv. Pinot noir / PN40024</strain>
        <tissue evidence="4">Leaf</tissue>
    </source>
</reference>
<dbReference type="InterPro" id="IPR008280">
    <property type="entry name" value="Tub_FtsZ_C"/>
</dbReference>
<dbReference type="InterPro" id="IPR037103">
    <property type="entry name" value="Tubulin/FtsZ-like_C"/>
</dbReference>
<feature type="domain" description="Tubulin/FtsZ 2-layer sandwich" evidence="3">
    <location>
        <begin position="71"/>
        <end position="123"/>
    </location>
</feature>
<dbReference type="EMBL" id="CP126657">
    <property type="protein sequence ID" value="WJZ97107.1"/>
    <property type="molecule type" value="Genomic_DNA"/>
</dbReference>